<dbReference type="OrthoDB" id="10011777at2759"/>
<dbReference type="GO" id="GO:0004497">
    <property type="term" value="F:monooxygenase activity"/>
    <property type="evidence" value="ECO:0007669"/>
    <property type="project" value="UniProtKB-KW"/>
</dbReference>
<dbReference type="EMBL" id="JNOM01000399">
    <property type="protein sequence ID" value="KNG81890.1"/>
    <property type="molecule type" value="Genomic_DNA"/>
</dbReference>
<comment type="caution">
    <text evidence="2">The sequence shown here is derived from an EMBL/GenBank/DDBJ whole genome shotgun (WGS) entry which is preliminary data.</text>
</comment>
<keyword evidence="2" id="KW-0503">Monooxygenase</keyword>
<protein>
    <submittedName>
        <fullName evidence="2">Antibiotic biosynthesis monooxygenase</fullName>
    </submittedName>
</protein>
<dbReference type="GeneID" id="26812097"/>
<evidence type="ECO:0000313" key="2">
    <source>
        <dbReference type="EMBL" id="KNG81890.1"/>
    </source>
</evidence>
<feature type="domain" description="ABM" evidence="1">
    <location>
        <begin position="6"/>
        <end position="94"/>
    </location>
</feature>
<dbReference type="Pfam" id="PF03992">
    <property type="entry name" value="ABM"/>
    <property type="match status" value="1"/>
</dbReference>
<dbReference type="PANTHER" id="PTHR40624:SF1">
    <property type="entry name" value="BIOSYNTHESIS MONOOXYGENASE, PUTATIVE (AFU_ORTHOLOGUE AFUA_1G12025)-RELATED"/>
    <property type="match status" value="1"/>
</dbReference>
<dbReference type="Gene3D" id="3.30.70.100">
    <property type="match status" value="1"/>
</dbReference>
<dbReference type="RefSeq" id="XP_015402813.1">
    <property type="nucleotide sequence ID" value="XM_015555549.1"/>
</dbReference>
<dbReference type="InterPro" id="IPR011008">
    <property type="entry name" value="Dimeric_a/b-barrel"/>
</dbReference>
<accession>A0A0L1IR71</accession>
<keyword evidence="3" id="KW-1185">Reference proteome</keyword>
<sequence>MASAVINQIAILTPKEGKFDELAAELANITRNVQEHEPETLVYYAYADAKKEEIIVVERYVNQAALDKHRAAPYFQDLIKKAPELLGKPLELKVGHELLQESAQVVRV</sequence>
<evidence type="ECO:0000313" key="3">
    <source>
        <dbReference type="Proteomes" id="UP000037505"/>
    </source>
</evidence>
<keyword evidence="2" id="KW-0560">Oxidoreductase</keyword>
<organism evidence="2 3">
    <name type="scientific">Aspergillus nomiae NRRL (strain ATCC 15546 / NRRL 13137 / CBS 260.88 / M93)</name>
    <dbReference type="NCBI Taxonomy" id="1509407"/>
    <lineage>
        <taxon>Eukaryota</taxon>
        <taxon>Fungi</taxon>
        <taxon>Dikarya</taxon>
        <taxon>Ascomycota</taxon>
        <taxon>Pezizomycotina</taxon>
        <taxon>Eurotiomycetes</taxon>
        <taxon>Eurotiomycetidae</taxon>
        <taxon>Eurotiales</taxon>
        <taxon>Aspergillaceae</taxon>
        <taxon>Aspergillus</taxon>
        <taxon>Aspergillus subgen. Circumdati</taxon>
    </lineage>
</organism>
<dbReference type="SUPFAM" id="SSF54909">
    <property type="entry name" value="Dimeric alpha+beta barrel"/>
    <property type="match status" value="1"/>
</dbReference>
<dbReference type="Proteomes" id="UP000037505">
    <property type="component" value="Unassembled WGS sequence"/>
</dbReference>
<name>A0A0L1IR71_ASPN3</name>
<dbReference type="InterPro" id="IPR007138">
    <property type="entry name" value="ABM_dom"/>
</dbReference>
<evidence type="ECO:0000259" key="1">
    <source>
        <dbReference type="PROSITE" id="PS51725"/>
    </source>
</evidence>
<dbReference type="AlphaFoldDB" id="A0A0L1IR71"/>
<proteinExistence type="predicted"/>
<reference evidence="2 3" key="1">
    <citation type="submission" date="2014-06" db="EMBL/GenBank/DDBJ databases">
        <title>The Genome of the Aflatoxigenic Filamentous Fungus Aspergillus nomius.</title>
        <authorList>
            <person name="Moore M.G."/>
            <person name="Shannon B.M."/>
            <person name="Brian M.M."/>
        </authorList>
    </citation>
    <scope>NUCLEOTIDE SEQUENCE [LARGE SCALE GENOMIC DNA]</scope>
    <source>
        <strain evidence="2 3">NRRL 13137</strain>
    </source>
</reference>
<gene>
    <name evidence="2" type="ORF">ANOM_010293</name>
</gene>
<dbReference type="PANTHER" id="PTHR40624">
    <property type="entry name" value="BIOSYNTHESIS MONOOXYGENASE, PUTATIVE (AFU_ORTHOLOGUE AFUA_1G12025)-RELATED"/>
    <property type="match status" value="1"/>
</dbReference>
<dbReference type="PROSITE" id="PS51725">
    <property type="entry name" value="ABM"/>
    <property type="match status" value="1"/>
</dbReference>